<dbReference type="NCBIfam" id="TIGR02532">
    <property type="entry name" value="IV_pilin_GFxxxE"/>
    <property type="match status" value="1"/>
</dbReference>
<keyword evidence="2" id="KW-0178">Competence</keyword>
<dbReference type="PROSITE" id="PS00409">
    <property type="entry name" value="PROKAR_NTER_METHYL"/>
    <property type="match status" value="1"/>
</dbReference>
<protein>
    <submittedName>
        <fullName evidence="3">Competence protein ComGD</fullName>
    </submittedName>
</protein>
<dbReference type="InterPro" id="IPR016785">
    <property type="entry name" value="ComGD"/>
</dbReference>
<evidence type="ECO:0000256" key="2">
    <source>
        <dbReference type="ARBA" id="ARBA00023287"/>
    </source>
</evidence>
<dbReference type="SUPFAM" id="SSF54523">
    <property type="entry name" value="Pili subunits"/>
    <property type="match status" value="1"/>
</dbReference>
<comment type="subcellular location">
    <subcellularLocation>
        <location evidence="1">Cell surface</location>
    </subcellularLocation>
</comment>
<gene>
    <name evidence="3" type="ORF">SAMN05192569_100891</name>
</gene>
<organism evidence="3 4">
    <name type="scientific">Parageobacillus thermantarcticus</name>
    <dbReference type="NCBI Taxonomy" id="186116"/>
    <lineage>
        <taxon>Bacteria</taxon>
        <taxon>Bacillati</taxon>
        <taxon>Bacillota</taxon>
        <taxon>Bacilli</taxon>
        <taxon>Bacillales</taxon>
        <taxon>Anoxybacillaceae</taxon>
        <taxon>Parageobacillus</taxon>
    </lineage>
</organism>
<dbReference type="OrthoDB" id="1653576at2"/>
<accession>A0A1I0SZT4</accession>
<reference evidence="4" key="1">
    <citation type="submission" date="2016-10" db="EMBL/GenBank/DDBJ databases">
        <authorList>
            <person name="Varghese N."/>
            <person name="Submissions S."/>
        </authorList>
    </citation>
    <scope>NUCLEOTIDE SEQUENCE [LARGE SCALE GENOMIC DNA]</scope>
    <source>
        <strain evidence="4">M1</strain>
    </source>
</reference>
<dbReference type="NCBIfam" id="NF040982">
    <property type="entry name" value="ComGD"/>
    <property type="match status" value="1"/>
</dbReference>
<dbReference type="RefSeq" id="WP_090948601.1">
    <property type="nucleotide sequence ID" value="NZ_FOJS01000008.1"/>
</dbReference>
<evidence type="ECO:0000256" key="1">
    <source>
        <dbReference type="ARBA" id="ARBA00004241"/>
    </source>
</evidence>
<sequence length="147" mass="16714">MKAVRNHGFTLIEMLLVLAAITVLMAVSLPFLNSAAEQKTEWYIITQLRDDLLYAQQYAMTQQTPVAVTFAENHPEYRIVEMKEGKTILKRSISGKWKFQLTTLTMPLIFLENGNVNKAGSLLLKGRGKTYKIVFLLGKGRFYVQKA</sequence>
<dbReference type="PIRSF" id="PIRSF021292">
    <property type="entry name" value="Competence_ComGD"/>
    <property type="match status" value="1"/>
</dbReference>
<dbReference type="EMBL" id="FOJS01000008">
    <property type="protein sequence ID" value="SFA45011.1"/>
    <property type="molecule type" value="Genomic_DNA"/>
</dbReference>
<keyword evidence="4" id="KW-1185">Reference proteome</keyword>
<name>A0A1I0SZT4_9BACL</name>
<evidence type="ECO:0000313" key="3">
    <source>
        <dbReference type="EMBL" id="SFA45011.1"/>
    </source>
</evidence>
<dbReference type="InterPro" id="IPR045584">
    <property type="entry name" value="Pilin-like"/>
</dbReference>
<dbReference type="GO" id="GO:0030420">
    <property type="term" value="P:establishment of competence for transformation"/>
    <property type="evidence" value="ECO:0007669"/>
    <property type="project" value="UniProtKB-KW"/>
</dbReference>
<dbReference type="STRING" id="186116.SAMN05192569_100891"/>
<dbReference type="GO" id="GO:0009986">
    <property type="term" value="C:cell surface"/>
    <property type="evidence" value="ECO:0007669"/>
    <property type="project" value="UniProtKB-SubCell"/>
</dbReference>
<dbReference type="Proteomes" id="UP000198650">
    <property type="component" value="Unassembled WGS sequence"/>
</dbReference>
<dbReference type="AlphaFoldDB" id="A0A1I0SZT4"/>
<dbReference type="InterPro" id="IPR012902">
    <property type="entry name" value="N_methyl_site"/>
</dbReference>
<dbReference type="Pfam" id="PF07963">
    <property type="entry name" value="N_methyl"/>
    <property type="match status" value="1"/>
</dbReference>
<evidence type="ECO:0000313" key="4">
    <source>
        <dbReference type="Proteomes" id="UP000198650"/>
    </source>
</evidence>
<proteinExistence type="predicted"/>